<evidence type="ECO:0000313" key="1">
    <source>
        <dbReference type="EMBL" id="UNP28714.1"/>
    </source>
</evidence>
<organism evidence="1 2">
    <name type="scientific">Lysobacter gummosus</name>
    <dbReference type="NCBI Taxonomy" id="262324"/>
    <lineage>
        <taxon>Bacteria</taxon>
        <taxon>Pseudomonadati</taxon>
        <taxon>Pseudomonadota</taxon>
        <taxon>Gammaproteobacteria</taxon>
        <taxon>Lysobacterales</taxon>
        <taxon>Lysobacteraceae</taxon>
        <taxon>Lysobacter</taxon>
    </lineage>
</organism>
<name>A0ABY3X828_9GAMM</name>
<proteinExistence type="predicted"/>
<evidence type="ECO:0000313" key="2">
    <source>
        <dbReference type="Proteomes" id="UP000829194"/>
    </source>
</evidence>
<dbReference type="EMBL" id="CP093547">
    <property type="protein sequence ID" value="UNP28714.1"/>
    <property type="molecule type" value="Genomic_DNA"/>
</dbReference>
<gene>
    <name evidence="1" type="ORF">MOV92_19865</name>
</gene>
<dbReference type="RefSeq" id="WP_148649019.1">
    <property type="nucleotide sequence ID" value="NZ_CP011131.1"/>
</dbReference>
<evidence type="ECO:0008006" key="3">
    <source>
        <dbReference type="Google" id="ProtNLM"/>
    </source>
</evidence>
<keyword evidence="2" id="KW-1185">Reference proteome</keyword>
<dbReference type="Proteomes" id="UP000829194">
    <property type="component" value="Chromosome"/>
</dbReference>
<reference evidence="1 2" key="1">
    <citation type="submission" date="2022-03" db="EMBL/GenBank/DDBJ databases">
        <title>Complete genome sequence of Lysobacter capsici VKM B-2533 and Lysobacter gummosus 10.1.1, promising sources of lytic agents.</title>
        <authorList>
            <person name="Tarlachkov S.V."/>
            <person name="Kudryakova I.V."/>
            <person name="Afoshin A.S."/>
            <person name="Leontyevskaya E.A."/>
            <person name="Leontyevskaya N.V."/>
        </authorList>
    </citation>
    <scope>NUCLEOTIDE SEQUENCE [LARGE SCALE GENOMIC DNA]</scope>
    <source>
        <strain evidence="1 2">10.1.1</strain>
    </source>
</reference>
<sequence>MTIADEHAPIAMTTSAGIEAGCVNADDPTPRRARAVGRGARGWAMALLAVAQVFAASACGAGKAMSEDAVEISATVRDANTRLDIEWSLLNRGQRPLLALVAPLKHDESAGEQTIYVSRGEDGAVVFALRAFAADGAVAAQDRIGAKPLAPGQRLQGKAHVALPLRSFEPYRSAADIATPATVRVCIGVIDADARFPHSARQADGSVATYHDPALVKLQRVVCTAPIAIEGRR</sequence>
<accession>A0ABY3X828</accession>
<protein>
    <recommendedName>
        <fullName evidence="3">Lipoprotein</fullName>
    </recommendedName>
</protein>